<proteinExistence type="predicted"/>
<evidence type="ECO:0000313" key="1">
    <source>
        <dbReference type="EMBL" id="ONM15572.1"/>
    </source>
</evidence>
<gene>
    <name evidence="1" type="ORF">ZEAMMB73_Zm00001d002879</name>
</gene>
<accession>A0A1D6E4Z9</accession>
<sequence>MRKLVKGLARPEPRWLRAMEEAAPVTFPRMMGRLRGVCLGL</sequence>
<protein>
    <submittedName>
        <fullName evidence="1">Uncharacterized protein</fullName>
    </submittedName>
</protein>
<name>A0A1D6E4Z9_MAIZE</name>
<organism evidence="1">
    <name type="scientific">Zea mays</name>
    <name type="common">Maize</name>
    <dbReference type="NCBI Taxonomy" id="4577"/>
    <lineage>
        <taxon>Eukaryota</taxon>
        <taxon>Viridiplantae</taxon>
        <taxon>Streptophyta</taxon>
        <taxon>Embryophyta</taxon>
        <taxon>Tracheophyta</taxon>
        <taxon>Spermatophyta</taxon>
        <taxon>Magnoliopsida</taxon>
        <taxon>Liliopsida</taxon>
        <taxon>Poales</taxon>
        <taxon>Poaceae</taxon>
        <taxon>PACMAD clade</taxon>
        <taxon>Panicoideae</taxon>
        <taxon>Andropogonodae</taxon>
        <taxon>Andropogoneae</taxon>
        <taxon>Tripsacinae</taxon>
        <taxon>Zea</taxon>
    </lineage>
</organism>
<dbReference type="EMBL" id="CM007648">
    <property type="protein sequence ID" value="ONM15572.1"/>
    <property type="molecule type" value="Genomic_DNA"/>
</dbReference>
<dbReference type="AlphaFoldDB" id="A0A1D6E4Z9"/>
<reference evidence="1" key="1">
    <citation type="submission" date="2015-12" db="EMBL/GenBank/DDBJ databases">
        <title>Update maize B73 reference genome by single molecule sequencing technologies.</title>
        <authorList>
            <consortium name="Maize Genome Sequencing Project"/>
            <person name="Ware D."/>
        </authorList>
    </citation>
    <scope>NUCLEOTIDE SEQUENCE [LARGE SCALE GENOMIC DNA]</scope>
    <source>
        <tissue evidence="1">Seedling</tissue>
    </source>
</reference>